<accession>A0ABU5EMB0</accession>
<name>A0ABU5EMB0_9FLAO</name>
<proteinExistence type="predicted"/>
<dbReference type="Proteomes" id="UP001285855">
    <property type="component" value="Unassembled WGS sequence"/>
</dbReference>
<keyword evidence="2" id="KW-1185">Reference proteome</keyword>
<sequence length="186" mass="22149">MRQAIYIVILFSILGCSNSKKTDNLKSEKNQLPVNQNEQIIEKRFVYEFYADSLEKEMEYELTKKINDSSIIYHYKNLSDSEKNMSFKFRKKLNQLIFDETEFELIKEKHYSDKNLSKSDFDLYVLAEPTDDGNGPMFFNPEYGILNLNNGWEMDLIYLKSGRKTEFVKELNKTLKEKTFYNNVYN</sequence>
<evidence type="ECO:0000313" key="2">
    <source>
        <dbReference type="Proteomes" id="UP001285855"/>
    </source>
</evidence>
<evidence type="ECO:0008006" key="3">
    <source>
        <dbReference type="Google" id="ProtNLM"/>
    </source>
</evidence>
<comment type="caution">
    <text evidence="1">The sequence shown here is derived from an EMBL/GenBank/DDBJ whole genome shotgun (WGS) entry which is preliminary data.</text>
</comment>
<gene>
    <name evidence="1" type="ORF">SNF14_07605</name>
</gene>
<organism evidence="1 2">
    <name type="scientific">Winogradskyella aquimaris</name>
    <dbReference type="NCBI Taxonomy" id="864074"/>
    <lineage>
        <taxon>Bacteria</taxon>
        <taxon>Pseudomonadati</taxon>
        <taxon>Bacteroidota</taxon>
        <taxon>Flavobacteriia</taxon>
        <taxon>Flavobacteriales</taxon>
        <taxon>Flavobacteriaceae</taxon>
        <taxon>Winogradskyella</taxon>
    </lineage>
</organism>
<protein>
    <recommendedName>
        <fullName evidence="3">Lipoprotein</fullName>
    </recommendedName>
</protein>
<dbReference type="EMBL" id="JAXDAE010000006">
    <property type="protein sequence ID" value="MDY2587201.1"/>
    <property type="molecule type" value="Genomic_DNA"/>
</dbReference>
<evidence type="ECO:0000313" key="1">
    <source>
        <dbReference type="EMBL" id="MDY2587201.1"/>
    </source>
</evidence>
<reference evidence="1 2" key="1">
    <citation type="submission" date="2023-11" db="EMBL/GenBank/DDBJ databases">
        <title>Winogradskyella pelagius sp. nov., isolated from coastal sediment.</title>
        <authorList>
            <person name="Li F."/>
        </authorList>
    </citation>
    <scope>NUCLEOTIDE SEQUENCE [LARGE SCALE GENOMIC DNA]</scope>
    <source>
        <strain evidence="1 2">KCTC 23502</strain>
    </source>
</reference>
<dbReference type="PROSITE" id="PS51257">
    <property type="entry name" value="PROKAR_LIPOPROTEIN"/>
    <property type="match status" value="1"/>
</dbReference>